<protein>
    <submittedName>
        <fullName evidence="3">Serine decarboxylase</fullName>
    </submittedName>
</protein>
<proteinExistence type="inferred from homology"/>
<dbReference type="AlphaFoldDB" id="A0AAW2QVX5"/>
<sequence length="105" mass="12263">MPSGVHMTRKEYVALLAQECIAILYTTTSGSRISHTPIFIWYGLNIKGYKGIQQDVRKCLMNARYLRDGLRNARISTMLNEMSIVVVFERPLDPELFRHWRNFLT</sequence>
<comment type="caution">
    <text evidence="3">The sequence shown here is derived from an EMBL/GenBank/DDBJ whole genome shotgun (WGS) entry which is preliminary data.</text>
</comment>
<dbReference type="GO" id="GO:0016831">
    <property type="term" value="F:carboxy-lyase activity"/>
    <property type="evidence" value="ECO:0007669"/>
    <property type="project" value="UniProtKB-KW"/>
</dbReference>
<dbReference type="PANTHER" id="PTHR46101:SF9">
    <property type="entry name" value="HISTIDINE DECARBOXYLASE"/>
    <property type="match status" value="1"/>
</dbReference>
<evidence type="ECO:0000313" key="3">
    <source>
        <dbReference type="EMBL" id="KAL0372057.1"/>
    </source>
</evidence>
<dbReference type="EMBL" id="JACGWM010000005">
    <property type="protein sequence ID" value="KAL0372057.1"/>
    <property type="molecule type" value="Genomic_DNA"/>
</dbReference>
<reference evidence="3" key="2">
    <citation type="journal article" date="2024" name="Plant">
        <title>Genomic evolution and insights into agronomic trait innovations of Sesamum species.</title>
        <authorList>
            <person name="Miao H."/>
            <person name="Wang L."/>
            <person name="Qu L."/>
            <person name="Liu H."/>
            <person name="Sun Y."/>
            <person name="Le M."/>
            <person name="Wang Q."/>
            <person name="Wei S."/>
            <person name="Zheng Y."/>
            <person name="Lin W."/>
            <person name="Duan Y."/>
            <person name="Cao H."/>
            <person name="Xiong S."/>
            <person name="Wang X."/>
            <person name="Wei L."/>
            <person name="Li C."/>
            <person name="Ma Q."/>
            <person name="Ju M."/>
            <person name="Zhao R."/>
            <person name="Li G."/>
            <person name="Mu C."/>
            <person name="Tian Q."/>
            <person name="Mei H."/>
            <person name="Zhang T."/>
            <person name="Gao T."/>
            <person name="Zhang H."/>
        </authorList>
    </citation>
    <scope>NUCLEOTIDE SEQUENCE</scope>
    <source>
        <strain evidence="3">KEN8</strain>
    </source>
</reference>
<organism evidence="3">
    <name type="scientific">Sesamum calycinum</name>
    <dbReference type="NCBI Taxonomy" id="2727403"/>
    <lineage>
        <taxon>Eukaryota</taxon>
        <taxon>Viridiplantae</taxon>
        <taxon>Streptophyta</taxon>
        <taxon>Embryophyta</taxon>
        <taxon>Tracheophyta</taxon>
        <taxon>Spermatophyta</taxon>
        <taxon>Magnoliopsida</taxon>
        <taxon>eudicotyledons</taxon>
        <taxon>Gunneridae</taxon>
        <taxon>Pentapetalae</taxon>
        <taxon>asterids</taxon>
        <taxon>lamiids</taxon>
        <taxon>Lamiales</taxon>
        <taxon>Pedaliaceae</taxon>
        <taxon>Sesamum</taxon>
    </lineage>
</organism>
<dbReference type="InterPro" id="IPR051151">
    <property type="entry name" value="Group_II_Decarboxylase"/>
</dbReference>
<dbReference type="SUPFAM" id="SSF53383">
    <property type="entry name" value="PLP-dependent transferases"/>
    <property type="match status" value="1"/>
</dbReference>
<dbReference type="PANTHER" id="PTHR46101">
    <property type="match status" value="1"/>
</dbReference>
<comment type="similarity">
    <text evidence="1">Belongs to the group II decarboxylase family.</text>
</comment>
<evidence type="ECO:0000256" key="2">
    <source>
        <dbReference type="ARBA" id="ARBA00022793"/>
    </source>
</evidence>
<gene>
    <name evidence="3" type="ORF">Scaly_0887300</name>
</gene>
<dbReference type="InterPro" id="IPR015424">
    <property type="entry name" value="PyrdxlP-dep_Trfase"/>
</dbReference>
<name>A0AAW2QVX5_9LAMI</name>
<keyword evidence="2" id="KW-0456">Lyase</keyword>
<reference evidence="3" key="1">
    <citation type="submission" date="2020-06" db="EMBL/GenBank/DDBJ databases">
        <authorList>
            <person name="Li T."/>
            <person name="Hu X."/>
            <person name="Zhang T."/>
            <person name="Song X."/>
            <person name="Zhang H."/>
            <person name="Dai N."/>
            <person name="Sheng W."/>
            <person name="Hou X."/>
            <person name="Wei L."/>
        </authorList>
    </citation>
    <scope>NUCLEOTIDE SEQUENCE</scope>
    <source>
        <strain evidence="3">KEN8</strain>
        <tissue evidence="3">Leaf</tissue>
    </source>
</reference>
<accession>A0AAW2QVX5</accession>
<evidence type="ECO:0000256" key="1">
    <source>
        <dbReference type="ARBA" id="ARBA00009533"/>
    </source>
</evidence>
<keyword evidence="2" id="KW-0210">Decarboxylase</keyword>